<name>A0A9E4K4F1_9GAMM</name>
<sequence length="284" mass="32606">MSMLLHPIRHLHHHPQQRRLVCRPQSALRSDKNMQRISNRLQSITDDYGAEELAAGFINSFTDHAYESLNQQLCDASLPGFIQDQLRDTIKDNCVISDIPTSLACRSKTDTLCKEFLPLQNRPTTTSLKAPAVVEYQQQPSAVNINPLQNSWSWQHILRFIYEKMVFRLISSGSPQEANEKTISWLVALAGSFAAIQIQFLQAAMDNLNTMQENVSFSCKSQQALDAMTCDERDCYINLRDDHRKKFITAQTHYRANLQLFRQATQMLNTLFSLFSKPCRYRAC</sequence>
<accession>A0A9E4K4F1</accession>
<evidence type="ECO:0000313" key="2">
    <source>
        <dbReference type="Proteomes" id="UP000886687"/>
    </source>
</evidence>
<dbReference type="EMBL" id="JAEPDI010000005">
    <property type="protein sequence ID" value="MCG7939220.1"/>
    <property type="molecule type" value="Genomic_DNA"/>
</dbReference>
<proteinExistence type="predicted"/>
<gene>
    <name evidence="1" type="ORF">JAZ04_10240</name>
</gene>
<dbReference type="Proteomes" id="UP000886687">
    <property type="component" value="Unassembled WGS sequence"/>
</dbReference>
<evidence type="ECO:0000313" key="1">
    <source>
        <dbReference type="EMBL" id="MCG7939220.1"/>
    </source>
</evidence>
<organism evidence="1 2">
    <name type="scientific">Candidatus Thiodiazotropha lotti</name>
    <dbReference type="NCBI Taxonomy" id="2792787"/>
    <lineage>
        <taxon>Bacteria</taxon>
        <taxon>Pseudomonadati</taxon>
        <taxon>Pseudomonadota</taxon>
        <taxon>Gammaproteobacteria</taxon>
        <taxon>Chromatiales</taxon>
        <taxon>Sedimenticolaceae</taxon>
        <taxon>Candidatus Thiodiazotropha</taxon>
    </lineage>
</organism>
<comment type="caution">
    <text evidence="1">The sequence shown here is derived from an EMBL/GenBank/DDBJ whole genome shotgun (WGS) entry which is preliminary data.</text>
</comment>
<dbReference type="AlphaFoldDB" id="A0A9E4K4F1"/>
<reference evidence="1" key="1">
    <citation type="journal article" date="2021" name="Proc. Natl. Acad. Sci. U.S.A.">
        <title>Global biogeography of chemosynthetic symbionts reveals both localized and globally distributed symbiont groups. .</title>
        <authorList>
            <person name="Osvatic J.T."/>
            <person name="Wilkins L.G.E."/>
            <person name="Leibrecht L."/>
            <person name="Leray M."/>
            <person name="Zauner S."/>
            <person name="Polzin J."/>
            <person name="Camacho Y."/>
            <person name="Gros O."/>
            <person name="van Gils J.A."/>
            <person name="Eisen J.A."/>
            <person name="Petersen J.M."/>
            <person name="Yuen B."/>
        </authorList>
    </citation>
    <scope>NUCLEOTIDE SEQUENCE</scope>
    <source>
        <strain evidence="1">MAGL173</strain>
    </source>
</reference>
<protein>
    <submittedName>
        <fullName evidence="1">Uncharacterized protein</fullName>
    </submittedName>
</protein>